<gene>
    <name evidence="1" type="ORF">Pint_02933</name>
</gene>
<accession>A0ACC0ZMA7</accession>
<evidence type="ECO:0000313" key="2">
    <source>
        <dbReference type="Proteomes" id="UP001163603"/>
    </source>
</evidence>
<sequence>MDPKSGFNSLTKTFRSLRPPVHLPQEHTFISAPEFVFSLRTKLPWPDDSVALIDPVTGQQISYSEFARRTKSLAAYLQKSEIYRQVQLSKPVIAFAASSTVHKLPKLKHRTVLIDSPEFESIMMNSRHEFDDVEVRQSYLAAIMYSSGTTGRVKGVMLTHRNFIAQVSGFCATGQKRKSPTVVLIYDAIISRCRVL</sequence>
<evidence type="ECO:0000313" key="1">
    <source>
        <dbReference type="EMBL" id="KAJ0053926.1"/>
    </source>
</evidence>
<protein>
    <submittedName>
        <fullName evidence="1">Uncharacterized protein</fullName>
    </submittedName>
</protein>
<comment type="caution">
    <text evidence="1">The sequence shown here is derived from an EMBL/GenBank/DDBJ whole genome shotgun (WGS) entry which is preliminary data.</text>
</comment>
<keyword evidence="2" id="KW-1185">Reference proteome</keyword>
<dbReference type="EMBL" id="CM047736">
    <property type="protein sequence ID" value="KAJ0053926.1"/>
    <property type="molecule type" value="Genomic_DNA"/>
</dbReference>
<organism evidence="1 2">
    <name type="scientific">Pistacia integerrima</name>
    <dbReference type="NCBI Taxonomy" id="434235"/>
    <lineage>
        <taxon>Eukaryota</taxon>
        <taxon>Viridiplantae</taxon>
        <taxon>Streptophyta</taxon>
        <taxon>Embryophyta</taxon>
        <taxon>Tracheophyta</taxon>
        <taxon>Spermatophyta</taxon>
        <taxon>Magnoliopsida</taxon>
        <taxon>eudicotyledons</taxon>
        <taxon>Gunneridae</taxon>
        <taxon>Pentapetalae</taxon>
        <taxon>rosids</taxon>
        <taxon>malvids</taxon>
        <taxon>Sapindales</taxon>
        <taxon>Anacardiaceae</taxon>
        <taxon>Pistacia</taxon>
    </lineage>
</organism>
<name>A0ACC0ZMA7_9ROSI</name>
<proteinExistence type="predicted"/>
<dbReference type="Proteomes" id="UP001163603">
    <property type="component" value="Chromosome 1"/>
</dbReference>
<reference evidence="2" key="1">
    <citation type="journal article" date="2023" name="G3 (Bethesda)">
        <title>Genome assembly and association tests identify interacting loci associated with vigor, precocity, and sex in interspecific pistachio rootstocks.</title>
        <authorList>
            <person name="Palmer W."/>
            <person name="Jacygrad E."/>
            <person name="Sagayaradj S."/>
            <person name="Cavanaugh K."/>
            <person name="Han R."/>
            <person name="Bertier L."/>
            <person name="Beede B."/>
            <person name="Kafkas S."/>
            <person name="Golino D."/>
            <person name="Preece J."/>
            <person name="Michelmore R."/>
        </authorList>
    </citation>
    <scope>NUCLEOTIDE SEQUENCE [LARGE SCALE GENOMIC DNA]</scope>
</reference>